<dbReference type="EMBL" id="JBHRSK010000004">
    <property type="protein sequence ID" value="MFC2967389.1"/>
    <property type="molecule type" value="Genomic_DNA"/>
</dbReference>
<reference evidence="7" key="1">
    <citation type="journal article" date="2019" name="Int. J. Syst. Evol. Microbiol.">
        <title>The Global Catalogue of Microorganisms (GCM) 10K type strain sequencing project: providing services to taxonomists for standard genome sequencing and annotation.</title>
        <authorList>
            <consortium name="The Broad Institute Genomics Platform"/>
            <consortium name="The Broad Institute Genome Sequencing Center for Infectious Disease"/>
            <person name="Wu L."/>
            <person name="Ma J."/>
        </authorList>
    </citation>
    <scope>NUCLEOTIDE SEQUENCE [LARGE SCALE GENOMIC DNA]</scope>
    <source>
        <strain evidence="7">KCTC 62192</strain>
    </source>
</reference>
<evidence type="ECO:0000313" key="6">
    <source>
        <dbReference type="EMBL" id="MFC2967389.1"/>
    </source>
</evidence>
<name>A0ABV7ADH6_9RHOB</name>
<dbReference type="InterPro" id="IPR036909">
    <property type="entry name" value="Cyt_c-like_dom_sf"/>
</dbReference>
<dbReference type="InterPro" id="IPR009056">
    <property type="entry name" value="Cyt_c-like_dom"/>
</dbReference>
<dbReference type="RefSeq" id="WP_377832024.1">
    <property type="nucleotide sequence ID" value="NZ_JBHRSK010000004.1"/>
</dbReference>
<dbReference type="PANTHER" id="PTHR35008:SF8">
    <property type="entry name" value="ALCOHOL DEHYDROGENASE CYTOCHROME C SUBUNIT"/>
    <property type="match status" value="1"/>
</dbReference>
<keyword evidence="2 4" id="KW-0479">Metal-binding</keyword>
<evidence type="ECO:0000313" key="7">
    <source>
        <dbReference type="Proteomes" id="UP001595443"/>
    </source>
</evidence>
<dbReference type="PROSITE" id="PS51007">
    <property type="entry name" value="CYTC"/>
    <property type="match status" value="2"/>
</dbReference>
<dbReference type="Proteomes" id="UP001595443">
    <property type="component" value="Unassembled WGS sequence"/>
</dbReference>
<comment type="caution">
    <text evidence="6">The sequence shown here is derived from an EMBL/GenBank/DDBJ whole genome shotgun (WGS) entry which is preliminary data.</text>
</comment>
<proteinExistence type="predicted"/>
<protein>
    <submittedName>
        <fullName evidence="6">C-type cytochrome</fullName>
    </submittedName>
</protein>
<dbReference type="InterPro" id="IPR051459">
    <property type="entry name" value="Cytochrome_c-type_DH"/>
</dbReference>
<organism evidence="6 7">
    <name type="scientific">Acidimangrovimonas pyrenivorans</name>
    <dbReference type="NCBI Taxonomy" id="2030798"/>
    <lineage>
        <taxon>Bacteria</taxon>
        <taxon>Pseudomonadati</taxon>
        <taxon>Pseudomonadota</taxon>
        <taxon>Alphaproteobacteria</taxon>
        <taxon>Rhodobacterales</taxon>
        <taxon>Paracoccaceae</taxon>
        <taxon>Acidimangrovimonas</taxon>
    </lineage>
</organism>
<dbReference type="Gene3D" id="1.10.760.10">
    <property type="entry name" value="Cytochrome c-like domain"/>
    <property type="match status" value="1"/>
</dbReference>
<evidence type="ECO:0000256" key="2">
    <source>
        <dbReference type="ARBA" id="ARBA00022723"/>
    </source>
</evidence>
<evidence type="ECO:0000256" key="4">
    <source>
        <dbReference type="PROSITE-ProRule" id="PRU00433"/>
    </source>
</evidence>
<dbReference type="PANTHER" id="PTHR35008">
    <property type="entry name" value="BLL4482 PROTEIN-RELATED"/>
    <property type="match status" value="1"/>
</dbReference>
<sequence length="296" mass="32035">MRRLLRLLIVLALVGLAAFWYVTRPDPLPAGALAGIVGDTQRGELVFWAGGCASCHAAADAKGEDQLKLGGGQKITSPFGTFLTPNISPDPQHGIGRWSLADFGNAMLRGLRPDGAHLYPAFPYTSYNKMTLQDVADLKAYLDTLPAVATPSQPHQLRFPFTIRRLVGGWNFLFESRDWAVTGDLTPQESRGRYLAEAVAHCGQCHTPRNALGALESDRWFAGAPNPNGKGTIPNITPAHLKWSQADLVAYFTTGLTPEYDSAGGHMAYVVENLSKLPESDRGAIAAYLKKVPPQP</sequence>
<feature type="domain" description="Cytochrome c" evidence="5">
    <location>
        <begin position="187"/>
        <end position="293"/>
    </location>
</feature>
<evidence type="ECO:0000256" key="1">
    <source>
        <dbReference type="ARBA" id="ARBA00022617"/>
    </source>
</evidence>
<accession>A0ABV7ADH6</accession>
<keyword evidence="1 4" id="KW-0349">Heme</keyword>
<feature type="domain" description="Cytochrome c" evidence="5">
    <location>
        <begin position="38"/>
        <end position="146"/>
    </location>
</feature>
<gene>
    <name evidence="6" type="ORF">ACFOES_04725</name>
</gene>
<keyword evidence="7" id="KW-1185">Reference proteome</keyword>
<dbReference type="Pfam" id="PF00034">
    <property type="entry name" value="Cytochrom_C"/>
    <property type="match status" value="1"/>
</dbReference>
<dbReference type="SUPFAM" id="SSF46626">
    <property type="entry name" value="Cytochrome c"/>
    <property type="match status" value="2"/>
</dbReference>
<evidence type="ECO:0000259" key="5">
    <source>
        <dbReference type="PROSITE" id="PS51007"/>
    </source>
</evidence>
<keyword evidence="3 4" id="KW-0408">Iron</keyword>
<evidence type="ECO:0000256" key="3">
    <source>
        <dbReference type="ARBA" id="ARBA00023004"/>
    </source>
</evidence>